<feature type="binding site" evidence="8">
    <location>
        <begin position="376"/>
        <end position="378"/>
    </location>
    <ligand>
        <name>FAD</name>
        <dbReference type="ChEBI" id="CHEBI:57692"/>
    </ligand>
</feature>
<dbReference type="PANTHER" id="PTHR11455">
    <property type="entry name" value="CRYPTOCHROME"/>
    <property type="match status" value="1"/>
</dbReference>
<evidence type="ECO:0000256" key="7">
    <source>
        <dbReference type="ARBA" id="ARBA00033999"/>
    </source>
</evidence>
<dbReference type="GO" id="GO:0000719">
    <property type="term" value="P:photoreactive repair"/>
    <property type="evidence" value="ECO:0007669"/>
    <property type="project" value="UniProtKB-ARBA"/>
</dbReference>
<dbReference type="EMBL" id="CCEJ010000003">
    <property type="protein sequence ID" value="CDR33491.1"/>
    <property type="molecule type" value="Genomic_DNA"/>
</dbReference>
<evidence type="ECO:0000256" key="3">
    <source>
        <dbReference type="ARBA" id="ARBA00014046"/>
    </source>
</evidence>
<comment type="cofactor">
    <cofactor evidence="8">
        <name>FAD</name>
        <dbReference type="ChEBI" id="CHEBI:57692"/>
    </cofactor>
    <text evidence="8">Binds 1 FAD per subunit.</text>
</comment>
<evidence type="ECO:0000256" key="8">
    <source>
        <dbReference type="PIRSR" id="PIRSR602081-1"/>
    </source>
</evidence>
<feature type="binding site" evidence="8">
    <location>
        <position position="226"/>
    </location>
    <ligand>
        <name>FAD</name>
        <dbReference type="ChEBI" id="CHEBI:57692"/>
    </ligand>
</feature>
<evidence type="ECO:0000256" key="10">
    <source>
        <dbReference type="RuleBase" id="RU004182"/>
    </source>
</evidence>
<keyword evidence="5 8" id="KW-0274">FAD</keyword>
<evidence type="ECO:0000256" key="9">
    <source>
        <dbReference type="PIRSR" id="PIRSR602081-2"/>
    </source>
</evidence>
<reference evidence="12" key="2">
    <citation type="submission" date="2014-09" db="EMBL/GenBank/DDBJ databases">
        <title>Criblamydia sequanensis harbors a mega-plasmid encoding arsenite resistance.</title>
        <authorList>
            <person name="Bertelli C."/>
            <person name="Goesmann A."/>
            <person name="Greub G."/>
        </authorList>
    </citation>
    <scope>NUCLEOTIDE SEQUENCE [LARGE SCALE GENOMIC DNA]</scope>
    <source>
        <strain evidence="12">CRIB-18</strain>
    </source>
</reference>
<dbReference type="InterPro" id="IPR002081">
    <property type="entry name" value="Cryptochrome/DNA_photolyase_1"/>
</dbReference>
<dbReference type="FunFam" id="1.10.579.10:FF:000003">
    <property type="entry name" value="Deoxyribodipyrimidine photo-lyase"/>
    <property type="match status" value="1"/>
</dbReference>
<evidence type="ECO:0000313" key="12">
    <source>
        <dbReference type="EMBL" id="CDR33491.1"/>
    </source>
</evidence>
<dbReference type="InterPro" id="IPR014729">
    <property type="entry name" value="Rossmann-like_a/b/a_fold"/>
</dbReference>
<keyword evidence="12" id="KW-0456">Lyase</keyword>
<dbReference type="PROSITE" id="PS00394">
    <property type="entry name" value="DNA_PHOTOLYASES_1_1"/>
    <property type="match status" value="1"/>
</dbReference>
<comment type="catalytic activity">
    <reaction evidence="7">
        <text>cyclobutadipyrimidine (in DNA) = 2 pyrimidine residues (in DNA).</text>
        <dbReference type="EC" id="4.1.99.3"/>
    </reaction>
</comment>
<dbReference type="AlphaFoldDB" id="A0A090CYJ0"/>
<dbReference type="Gene3D" id="1.10.579.10">
    <property type="entry name" value="DNA Cyclobutane Dipyrimidine Photolyase, subunit A, domain 3"/>
    <property type="match status" value="1"/>
</dbReference>
<dbReference type="Pfam" id="PF00875">
    <property type="entry name" value="DNA_photolyase"/>
    <property type="match status" value="1"/>
</dbReference>
<dbReference type="RefSeq" id="WP_041016974.1">
    <property type="nucleotide sequence ID" value="NZ_CCEJ010000003.1"/>
</dbReference>
<dbReference type="eggNOG" id="COG0415">
    <property type="taxonomic scope" value="Bacteria"/>
</dbReference>
<comment type="similarity">
    <text evidence="10">Belongs to the DNA photolyase family.</text>
</comment>
<dbReference type="PANTHER" id="PTHR11455:SF9">
    <property type="entry name" value="CRYPTOCHROME CIRCADIAN CLOCK 5 ISOFORM X1"/>
    <property type="match status" value="1"/>
</dbReference>
<dbReference type="STRING" id="1437425.CSEC_0658"/>
<feature type="domain" description="Photolyase/cryptochrome alpha/beta" evidence="11">
    <location>
        <begin position="3"/>
        <end position="132"/>
    </location>
</feature>
<gene>
    <name evidence="12" type="primary">phrB</name>
    <name evidence="12" type="ORF">CSEC_0658</name>
</gene>
<dbReference type="PRINTS" id="PR00147">
    <property type="entry name" value="DNAPHOTLYASE"/>
</dbReference>
<dbReference type="SUPFAM" id="SSF52425">
    <property type="entry name" value="Cryptochrome/photolyase, N-terminal domain"/>
    <property type="match status" value="1"/>
</dbReference>
<dbReference type="PROSITE" id="PS51645">
    <property type="entry name" value="PHR_CRY_ALPHA_BETA"/>
    <property type="match status" value="1"/>
</dbReference>
<keyword evidence="13" id="KW-1185">Reference proteome</keyword>
<feature type="binding site" evidence="8">
    <location>
        <position position="276"/>
    </location>
    <ligand>
        <name>FAD</name>
        <dbReference type="ChEBI" id="CHEBI:57692"/>
    </ligand>
</feature>
<comment type="caution">
    <text evidence="12">The sequence shown here is derived from an EMBL/GenBank/DDBJ whole genome shotgun (WGS) entry which is preliminary data.</text>
</comment>
<dbReference type="Proteomes" id="UP000031552">
    <property type="component" value="Unassembled WGS sequence"/>
</dbReference>
<evidence type="ECO:0000256" key="1">
    <source>
        <dbReference type="ARBA" id="ARBA00001932"/>
    </source>
</evidence>
<evidence type="ECO:0000259" key="11">
    <source>
        <dbReference type="PROSITE" id="PS51645"/>
    </source>
</evidence>
<dbReference type="GO" id="GO:0003904">
    <property type="term" value="F:deoxyribodipyrimidine photo-lyase activity"/>
    <property type="evidence" value="ECO:0007669"/>
    <property type="project" value="UniProtKB-EC"/>
</dbReference>
<dbReference type="InterPro" id="IPR036134">
    <property type="entry name" value="Crypto/Photolyase_FAD-like_sf"/>
</dbReference>
<keyword evidence="6 10" id="KW-0157">Chromophore</keyword>
<dbReference type="Gene3D" id="3.40.50.620">
    <property type="entry name" value="HUPs"/>
    <property type="match status" value="1"/>
</dbReference>
<evidence type="ECO:0000256" key="2">
    <source>
        <dbReference type="ARBA" id="ARBA00013149"/>
    </source>
</evidence>
<dbReference type="OrthoDB" id="9772484at2"/>
<evidence type="ECO:0000313" key="13">
    <source>
        <dbReference type="Proteomes" id="UP000031552"/>
    </source>
</evidence>
<dbReference type="Gene3D" id="1.25.40.80">
    <property type="match status" value="1"/>
</dbReference>
<feature type="site" description="Electron transfer via tryptophanyl radical" evidence="9">
    <location>
        <position position="310"/>
    </location>
</feature>
<evidence type="ECO:0000256" key="6">
    <source>
        <dbReference type="ARBA" id="ARBA00022991"/>
    </source>
</evidence>
<proteinExistence type="inferred from homology"/>
<sequence>MDDPVILIFQQDLRIRDNPALIEAIKRNKPIIPIYVLDDASQKNWKMGSASRVWLEFSLKSLQESLKEIGLKLILRKGKLDEELKQIIKETSAREIFFNRHYEPDSLLSDDRLEEIFKRSSLDFHSYKANLLVEPWEAKTSQGSFFKVFTRFLNYCLKDFDFRLPLPAPKKAIGFAKPLKTESLQSFDLLPEKPNWAKEIINFWEPGESGAHKRLTHFIKRNLTEYSEGRDFPSLGTTSYLSPHLHFGEISPYTILEALKQELEKESDTSHDIDKFKSELFWREFSYHLLYHFKELPEEPFVSRFKNFPWDINEKHLKDWQRGQTGYPIVDAGMRELWQIGWMHNRVRMIVASFLTKDLLIPWQKGASWFWDTLVDADLANNSASWQWVAGSGADAAPYFRIFNPTLQGQKFDPEGSYVRKWVPELKNLPNKYIHEPWNAPREILVKSGVTLGENYPYPIVDHSLQREKALSAFKKLPK</sequence>
<evidence type="ECO:0000256" key="5">
    <source>
        <dbReference type="ARBA" id="ARBA00022827"/>
    </source>
</evidence>
<feature type="site" description="Electron transfer via tryptophanyl radical" evidence="9">
    <location>
        <position position="386"/>
    </location>
</feature>
<feature type="site" description="Electron transfer via tryptophanyl radical" evidence="9">
    <location>
        <position position="363"/>
    </location>
</feature>
<dbReference type="EC" id="4.1.99.3" evidence="2"/>
<dbReference type="GO" id="GO:0071949">
    <property type="term" value="F:FAD binding"/>
    <property type="evidence" value="ECO:0007669"/>
    <property type="project" value="TreeGrafter"/>
</dbReference>
<dbReference type="SUPFAM" id="SSF48173">
    <property type="entry name" value="Cryptochrome/photolyase FAD-binding domain"/>
    <property type="match status" value="1"/>
</dbReference>
<accession>A0A090CYJ0</accession>
<dbReference type="PROSITE" id="PS00691">
    <property type="entry name" value="DNA_PHOTOLYASES_1_2"/>
    <property type="match status" value="1"/>
</dbReference>
<dbReference type="InterPro" id="IPR018394">
    <property type="entry name" value="DNA_photolyase_1_CS_C"/>
</dbReference>
<keyword evidence="4 8" id="KW-0285">Flavoprotein</keyword>
<organism evidence="12 13">
    <name type="scientific">Candidatus Criblamydia sequanensis CRIB-18</name>
    <dbReference type="NCBI Taxonomy" id="1437425"/>
    <lineage>
        <taxon>Bacteria</taxon>
        <taxon>Pseudomonadati</taxon>
        <taxon>Chlamydiota</taxon>
        <taxon>Chlamydiia</taxon>
        <taxon>Parachlamydiales</taxon>
        <taxon>Candidatus Criblamydiaceae</taxon>
        <taxon>Candidatus Criblamydia</taxon>
    </lineage>
</organism>
<feature type="binding site" evidence="8">
    <location>
        <begin position="238"/>
        <end position="242"/>
    </location>
    <ligand>
        <name>FAD</name>
        <dbReference type="ChEBI" id="CHEBI:57692"/>
    </ligand>
</feature>
<dbReference type="InterPro" id="IPR005101">
    <property type="entry name" value="Cryptochr/Photolyase_FAD-bd"/>
</dbReference>
<protein>
    <recommendedName>
        <fullName evidence="3">Deoxyribodipyrimidine photo-lyase</fullName>
        <ecNumber evidence="2">4.1.99.3</ecNumber>
    </recommendedName>
</protein>
<dbReference type="Pfam" id="PF03441">
    <property type="entry name" value="FAD_binding_7"/>
    <property type="match status" value="1"/>
</dbReference>
<dbReference type="GO" id="GO:0003677">
    <property type="term" value="F:DNA binding"/>
    <property type="evidence" value="ECO:0007669"/>
    <property type="project" value="TreeGrafter"/>
</dbReference>
<dbReference type="InterPro" id="IPR036155">
    <property type="entry name" value="Crypto/Photolyase_N_sf"/>
</dbReference>
<name>A0A090CYJ0_9BACT</name>
<dbReference type="InterPro" id="IPR006050">
    <property type="entry name" value="DNA_photolyase_N"/>
</dbReference>
<comment type="cofactor">
    <cofactor evidence="1">
        <name>(6R)-5,10-methylene-5,6,7,8-tetrahydrofolate</name>
        <dbReference type="ChEBI" id="CHEBI:15636"/>
    </cofactor>
</comment>
<evidence type="ECO:0000256" key="4">
    <source>
        <dbReference type="ARBA" id="ARBA00022630"/>
    </source>
</evidence>
<reference evidence="12" key="1">
    <citation type="submission" date="2013-12" db="EMBL/GenBank/DDBJ databases">
        <authorList>
            <person name="Linke B."/>
        </authorList>
    </citation>
    <scope>NUCLEOTIDE SEQUENCE [LARGE SCALE GENOMIC DNA]</scope>
    <source>
        <strain evidence="12">CRIB-18</strain>
    </source>
</reference>